<evidence type="ECO:0000313" key="1">
    <source>
        <dbReference type="EMBL" id="NYI04928.1"/>
    </source>
</evidence>
<dbReference type="RefSeq" id="WP_179813757.1">
    <property type="nucleotide sequence ID" value="NZ_JACBZD010000001.1"/>
</dbReference>
<dbReference type="Proteomes" id="UP000567795">
    <property type="component" value="Unassembled WGS sequence"/>
</dbReference>
<keyword evidence="2" id="KW-1185">Reference proteome</keyword>
<gene>
    <name evidence="1" type="ORF">FHU37_001871</name>
</gene>
<proteinExistence type="predicted"/>
<dbReference type="EMBL" id="JACBZD010000001">
    <property type="protein sequence ID" value="NYI04928.1"/>
    <property type="molecule type" value="Genomic_DNA"/>
</dbReference>
<organism evidence="1 2">
    <name type="scientific">Allostreptomyces psammosilenae</name>
    <dbReference type="NCBI Taxonomy" id="1892865"/>
    <lineage>
        <taxon>Bacteria</taxon>
        <taxon>Bacillati</taxon>
        <taxon>Actinomycetota</taxon>
        <taxon>Actinomycetes</taxon>
        <taxon>Kitasatosporales</taxon>
        <taxon>Streptomycetaceae</taxon>
        <taxon>Allostreptomyces</taxon>
    </lineage>
</organism>
<comment type="caution">
    <text evidence="1">The sequence shown here is derived from an EMBL/GenBank/DDBJ whole genome shotgun (WGS) entry which is preliminary data.</text>
</comment>
<accession>A0A853A375</accession>
<evidence type="ECO:0000313" key="2">
    <source>
        <dbReference type="Proteomes" id="UP000567795"/>
    </source>
</evidence>
<reference evidence="1 2" key="1">
    <citation type="submission" date="2020-07" db="EMBL/GenBank/DDBJ databases">
        <title>Sequencing the genomes of 1000 actinobacteria strains.</title>
        <authorList>
            <person name="Klenk H.-P."/>
        </authorList>
    </citation>
    <scope>NUCLEOTIDE SEQUENCE [LARGE SCALE GENOMIC DNA]</scope>
    <source>
        <strain evidence="1 2">DSM 42178</strain>
    </source>
</reference>
<sequence>MAITISTVLVFGIILFLLIRRGGMNPWHALVAVLFGFFLAGSSVAPSINDGATGVAGFLASLNI</sequence>
<name>A0A853A375_9ACTN</name>
<protein>
    <submittedName>
        <fullName evidence="1">H+/gluconate symporter-like permease</fullName>
    </submittedName>
</protein>
<dbReference type="AlphaFoldDB" id="A0A853A375"/>